<evidence type="ECO:0000313" key="2">
    <source>
        <dbReference type="EMBL" id="QTD48766.1"/>
    </source>
</evidence>
<organism evidence="2 3">
    <name type="scientific">Sulfidibacter corallicola</name>
    <dbReference type="NCBI Taxonomy" id="2818388"/>
    <lineage>
        <taxon>Bacteria</taxon>
        <taxon>Pseudomonadati</taxon>
        <taxon>Acidobacteriota</taxon>
        <taxon>Holophagae</taxon>
        <taxon>Acanthopleuribacterales</taxon>
        <taxon>Acanthopleuribacteraceae</taxon>
        <taxon>Sulfidibacter</taxon>
    </lineage>
</organism>
<dbReference type="CDD" id="cd07043">
    <property type="entry name" value="STAS_anti-anti-sigma_factors"/>
    <property type="match status" value="1"/>
</dbReference>
<feature type="domain" description="STAS" evidence="1">
    <location>
        <begin position="1"/>
        <end position="100"/>
    </location>
</feature>
<dbReference type="InterPro" id="IPR002645">
    <property type="entry name" value="STAS_dom"/>
</dbReference>
<dbReference type="InterPro" id="IPR058548">
    <property type="entry name" value="MlaB-like_STAS"/>
</dbReference>
<dbReference type="SUPFAM" id="SSF52091">
    <property type="entry name" value="SpoIIaa-like"/>
    <property type="match status" value="1"/>
</dbReference>
<evidence type="ECO:0000313" key="3">
    <source>
        <dbReference type="Proteomes" id="UP000663929"/>
    </source>
</evidence>
<dbReference type="Pfam" id="PF13466">
    <property type="entry name" value="STAS_2"/>
    <property type="match status" value="1"/>
</dbReference>
<dbReference type="PANTHER" id="PTHR33495">
    <property type="entry name" value="ANTI-SIGMA FACTOR ANTAGONIST TM_1081-RELATED-RELATED"/>
    <property type="match status" value="1"/>
</dbReference>
<dbReference type="InterPro" id="IPR036513">
    <property type="entry name" value="STAS_dom_sf"/>
</dbReference>
<name>A0A8A4TFP7_SULCO</name>
<keyword evidence="3" id="KW-1185">Reference proteome</keyword>
<dbReference type="EMBL" id="CP071793">
    <property type="protein sequence ID" value="QTD48766.1"/>
    <property type="molecule type" value="Genomic_DNA"/>
</dbReference>
<evidence type="ECO:0000259" key="1">
    <source>
        <dbReference type="PROSITE" id="PS50801"/>
    </source>
</evidence>
<dbReference type="Proteomes" id="UP000663929">
    <property type="component" value="Chromosome"/>
</dbReference>
<dbReference type="GO" id="GO:0043856">
    <property type="term" value="F:anti-sigma factor antagonist activity"/>
    <property type="evidence" value="ECO:0007669"/>
    <property type="project" value="TreeGrafter"/>
</dbReference>
<dbReference type="AlphaFoldDB" id="A0A8A4TFP7"/>
<accession>A0A8A4TFP7</accession>
<reference evidence="2" key="1">
    <citation type="submission" date="2021-03" db="EMBL/GenBank/DDBJ databases">
        <title>Acanthopleuribacteraceae sp. M133.</title>
        <authorList>
            <person name="Wang G."/>
        </authorList>
    </citation>
    <scope>NUCLEOTIDE SEQUENCE</scope>
    <source>
        <strain evidence="2">M133</strain>
    </source>
</reference>
<proteinExistence type="predicted"/>
<dbReference type="PROSITE" id="PS50801">
    <property type="entry name" value="STAS"/>
    <property type="match status" value="1"/>
</dbReference>
<sequence length="100" mass="11333">MYEEERVGDRLVLKFTKDLVASEAKKLKTDLLAMIERGEHALTIDFSRVQAIDSSGLGVLIATQNTLATYQNRLQLTNVSAHIKNMLKIMRLDKHFEISS</sequence>
<protein>
    <submittedName>
        <fullName evidence="2">STAS domain-containing protein</fullName>
    </submittedName>
</protein>
<dbReference type="RefSeq" id="WP_237378417.1">
    <property type="nucleotide sequence ID" value="NZ_CP071793.1"/>
</dbReference>
<dbReference type="KEGG" id="scor:J3U87_24560"/>
<gene>
    <name evidence="2" type="ORF">J3U87_24560</name>
</gene>
<dbReference type="Gene3D" id="3.30.750.24">
    <property type="entry name" value="STAS domain"/>
    <property type="match status" value="1"/>
</dbReference>